<dbReference type="Gene3D" id="3.40.50.2000">
    <property type="entry name" value="Glycogen Phosphorylase B"/>
    <property type="match status" value="1"/>
</dbReference>
<dbReference type="InterPro" id="IPR010610">
    <property type="entry name" value="EryCIII-like_C"/>
</dbReference>
<dbReference type="SUPFAM" id="SSF53756">
    <property type="entry name" value="UDP-Glycosyltransferase/glycogen phosphorylase"/>
    <property type="match status" value="1"/>
</dbReference>
<sequence length="95" mass="10063">MLRGDPAQALAAGVPVVVAGQTEDKPAIAARVGLLGLGVDLRTRNPKPEQVGDAVRQILATPSYRDTVAKLAEAYREVDGPRMIVDLVAEAFRKA</sequence>
<reference evidence="3" key="1">
    <citation type="submission" date="2016-10" db="EMBL/GenBank/DDBJ databases">
        <authorList>
            <person name="Varghese N."/>
            <person name="Submissions S."/>
        </authorList>
    </citation>
    <scope>NUCLEOTIDE SEQUENCE [LARGE SCALE GENOMIC DNA]</scope>
    <source>
        <strain evidence="3">CGMCC 4.3525</strain>
    </source>
</reference>
<feature type="domain" description="Erythromycin biosynthesis protein CIII-like C-terminal" evidence="1">
    <location>
        <begin position="4"/>
        <end position="84"/>
    </location>
</feature>
<evidence type="ECO:0000313" key="2">
    <source>
        <dbReference type="EMBL" id="SES07903.1"/>
    </source>
</evidence>
<dbReference type="Pfam" id="PF06722">
    <property type="entry name" value="EryCIII-like_C"/>
    <property type="match status" value="1"/>
</dbReference>
<organism evidence="2 3">
    <name type="scientific">Lentzea xinjiangensis</name>
    <dbReference type="NCBI Taxonomy" id="402600"/>
    <lineage>
        <taxon>Bacteria</taxon>
        <taxon>Bacillati</taxon>
        <taxon>Actinomycetota</taxon>
        <taxon>Actinomycetes</taxon>
        <taxon>Pseudonocardiales</taxon>
        <taxon>Pseudonocardiaceae</taxon>
        <taxon>Lentzea</taxon>
    </lineage>
</organism>
<name>A0A1H9UFT5_9PSEU</name>
<dbReference type="Proteomes" id="UP000199352">
    <property type="component" value="Unassembled WGS sequence"/>
</dbReference>
<keyword evidence="3" id="KW-1185">Reference proteome</keyword>
<evidence type="ECO:0000313" key="3">
    <source>
        <dbReference type="Proteomes" id="UP000199352"/>
    </source>
</evidence>
<dbReference type="AlphaFoldDB" id="A0A1H9UFT5"/>
<evidence type="ECO:0000259" key="1">
    <source>
        <dbReference type="Pfam" id="PF06722"/>
    </source>
</evidence>
<accession>A0A1H9UFT5</accession>
<proteinExistence type="predicted"/>
<protein>
    <recommendedName>
        <fullName evidence="1">Erythromycin biosynthesis protein CIII-like C-terminal domain-containing protein</fullName>
    </recommendedName>
</protein>
<gene>
    <name evidence="2" type="ORF">SAMN05216188_12170</name>
</gene>
<dbReference type="STRING" id="402600.SAMN05216188_12170"/>
<dbReference type="EMBL" id="FOFR01000021">
    <property type="protein sequence ID" value="SES07903.1"/>
    <property type="molecule type" value="Genomic_DNA"/>
</dbReference>
<dbReference type="GO" id="GO:0016757">
    <property type="term" value="F:glycosyltransferase activity"/>
    <property type="evidence" value="ECO:0007669"/>
    <property type="project" value="UniProtKB-ARBA"/>
</dbReference>